<dbReference type="GO" id="GO:0005737">
    <property type="term" value="C:cytoplasm"/>
    <property type="evidence" value="ECO:0007669"/>
    <property type="project" value="UniProtKB-SubCell"/>
</dbReference>
<comment type="pathway">
    <text evidence="2">Cell wall biogenesis; peptidoglycan biosynthesis.</text>
</comment>
<feature type="domain" description="Mur ligase central" evidence="7">
    <location>
        <begin position="121"/>
        <end position="243"/>
    </location>
</feature>
<protein>
    <submittedName>
        <fullName evidence="8">UDP-N-acetylmuramoylalanine--D-glutamate ligase</fullName>
    </submittedName>
</protein>
<dbReference type="PANTHER" id="PTHR43692">
    <property type="entry name" value="UDP-N-ACETYLMURAMOYLALANINE--D-GLUTAMATE LIGASE"/>
    <property type="match status" value="1"/>
</dbReference>
<dbReference type="GO" id="GO:0008360">
    <property type="term" value="P:regulation of cell shape"/>
    <property type="evidence" value="ECO:0007669"/>
    <property type="project" value="InterPro"/>
</dbReference>
<dbReference type="GO" id="GO:0051301">
    <property type="term" value="P:cell division"/>
    <property type="evidence" value="ECO:0007669"/>
    <property type="project" value="InterPro"/>
</dbReference>
<reference evidence="8" key="1">
    <citation type="journal article" date="2014" name="Int. J. Syst. Evol. Microbiol.">
        <title>Complete genome sequence of Corynebacterium casei LMG S-19264T (=DSM 44701T), isolated from a smear-ripened cheese.</title>
        <authorList>
            <consortium name="US DOE Joint Genome Institute (JGI-PGF)"/>
            <person name="Walter F."/>
            <person name="Albersmeier A."/>
            <person name="Kalinowski J."/>
            <person name="Ruckert C."/>
        </authorList>
    </citation>
    <scope>NUCLEOTIDE SEQUENCE</scope>
    <source>
        <strain evidence="8">CGMCC 1.12921</strain>
    </source>
</reference>
<accession>A0A8J2V638</accession>
<dbReference type="InterPro" id="IPR005762">
    <property type="entry name" value="MurD"/>
</dbReference>
<dbReference type="Gene3D" id="3.40.1190.10">
    <property type="entry name" value="Mur-like, catalytic domain"/>
    <property type="match status" value="1"/>
</dbReference>
<gene>
    <name evidence="8" type="primary">murD</name>
    <name evidence="8" type="ORF">GCM10011342_06080</name>
</gene>
<dbReference type="SUPFAM" id="SSF53244">
    <property type="entry name" value="MurD-like peptide ligases, peptide-binding domain"/>
    <property type="match status" value="1"/>
</dbReference>
<dbReference type="EMBL" id="BMGH01000001">
    <property type="protein sequence ID" value="GGC99838.1"/>
    <property type="molecule type" value="Genomic_DNA"/>
</dbReference>
<name>A0A8J2V638_9PROT</name>
<comment type="caution">
    <text evidence="8">The sequence shown here is derived from an EMBL/GenBank/DDBJ whole genome shotgun (WGS) entry which is preliminary data.</text>
</comment>
<evidence type="ECO:0000256" key="5">
    <source>
        <dbReference type="ARBA" id="ARBA00022741"/>
    </source>
</evidence>
<dbReference type="AlphaFoldDB" id="A0A8J2V638"/>
<evidence type="ECO:0000313" key="9">
    <source>
        <dbReference type="Proteomes" id="UP000613582"/>
    </source>
</evidence>
<dbReference type="SUPFAM" id="SSF53623">
    <property type="entry name" value="MurD-like peptide ligases, catalytic domain"/>
    <property type="match status" value="1"/>
</dbReference>
<dbReference type="Gene3D" id="3.90.190.20">
    <property type="entry name" value="Mur ligase, C-terminal domain"/>
    <property type="match status" value="1"/>
</dbReference>
<dbReference type="InterPro" id="IPR013221">
    <property type="entry name" value="Mur_ligase_cen"/>
</dbReference>
<dbReference type="PANTHER" id="PTHR43692:SF1">
    <property type="entry name" value="UDP-N-ACETYLMURAMOYLALANINE--D-GLUTAMATE LIGASE"/>
    <property type="match status" value="1"/>
</dbReference>
<keyword evidence="5" id="KW-0547">Nucleotide-binding</keyword>
<evidence type="ECO:0000259" key="7">
    <source>
        <dbReference type="Pfam" id="PF08245"/>
    </source>
</evidence>
<sequence length="470" mass="49647">MISLRAYTDKAVGIYGAGSAGLSAHAAFAAAGAHPFFWDENEQVRQRVSATGIKCIPPKDWPWDELAVIVPGFSTRPGFVRATRILGLAAEHSVPVRSDVDLFAEAMAAKTAAERPRIVGITGTHGKSVTAALITHVLNASGHDAWLGGTAGDSVLNLPEGGAGTTYVLEILPQTLAFTRQLRCDAGVLLNLTALDVRYFKTADKAVRAATRIFRNQRDDDAMIIGVDDILSQKICTAITASFNTGDNIIAVSGEATLGLGVFSLDGRVFDARSDKTASLGTITRAPGIFGAHFNQAAAATYAVCLHLGLTAPLITRAVTAWPGLPGRLFCMGDHQETVFFDDGAASWLPSTIAALNAGEDIIWIGGGEHRQRDYARLREAGDGVLKAFLYGEAAEPIARATARTFDSVLCASPEDAIRAALKEARRLAEEDDIAMPMVLFSPGCPGAGQGANQALFTRIVQSLIESDAA</sequence>
<keyword evidence="3" id="KW-0963">Cytoplasm</keyword>
<keyword evidence="9" id="KW-1185">Reference proteome</keyword>
<evidence type="ECO:0000256" key="6">
    <source>
        <dbReference type="ARBA" id="ARBA00022840"/>
    </source>
</evidence>
<dbReference type="InterPro" id="IPR036565">
    <property type="entry name" value="Mur-like_cat_sf"/>
</dbReference>
<reference evidence="8" key="2">
    <citation type="submission" date="2020-09" db="EMBL/GenBank/DDBJ databases">
        <authorList>
            <person name="Sun Q."/>
            <person name="Zhou Y."/>
        </authorList>
    </citation>
    <scope>NUCLEOTIDE SEQUENCE</scope>
    <source>
        <strain evidence="8">CGMCC 1.12921</strain>
    </source>
</reference>
<dbReference type="GO" id="GO:0005524">
    <property type="term" value="F:ATP binding"/>
    <property type="evidence" value="ECO:0007669"/>
    <property type="project" value="UniProtKB-KW"/>
</dbReference>
<keyword evidence="6" id="KW-0067">ATP-binding</keyword>
<dbReference type="GO" id="GO:0008764">
    <property type="term" value="F:UDP-N-acetylmuramoylalanine-D-glutamate ligase activity"/>
    <property type="evidence" value="ECO:0007669"/>
    <property type="project" value="InterPro"/>
</dbReference>
<evidence type="ECO:0000256" key="3">
    <source>
        <dbReference type="ARBA" id="ARBA00022490"/>
    </source>
</evidence>
<evidence type="ECO:0000256" key="2">
    <source>
        <dbReference type="ARBA" id="ARBA00004752"/>
    </source>
</evidence>
<dbReference type="InterPro" id="IPR036615">
    <property type="entry name" value="Mur_ligase_C_dom_sf"/>
</dbReference>
<comment type="subcellular location">
    <subcellularLocation>
        <location evidence="1">Cytoplasm</location>
    </subcellularLocation>
</comment>
<dbReference type="RefSeq" id="WP_188159811.1">
    <property type="nucleotide sequence ID" value="NZ_BMGH01000001.1"/>
</dbReference>
<keyword evidence="4 8" id="KW-0436">Ligase</keyword>
<dbReference type="Pfam" id="PF08245">
    <property type="entry name" value="Mur_ligase_M"/>
    <property type="match status" value="1"/>
</dbReference>
<dbReference type="Proteomes" id="UP000613582">
    <property type="component" value="Unassembled WGS sequence"/>
</dbReference>
<evidence type="ECO:0000256" key="1">
    <source>
        <dbReference type="ARBA" id="ARBA00004496"/>
    </source>
</evidence>
<organism evidence="8 9">
    <name type="scientific">Aquisalinus flavus</name>
    <dbReference type="NCBI Taxonomy" id="1526572"/>
    <lineage>
        <taxon>Bacteria</taxon>
        <taxon>Pseudomonadati</taxon>
        <taxon>Pseudomonadota</taxon>
        <taxon>Alphaproteobacteria</taxon>
        <taxon>Parvularculales</taxon>
        <taxon>Parvularculaceae</taxon>
        <taxon>Aquisalinus</taxon>
    </lineage>
</organism>
<evidence type="ECO:0000313" key="8">
    <source>
        <dbReference type="EMBL" id="GGC99838.1"/>
    </source>
</evidence>
<evidence type="ECO:0000256" key="4">
    <source>
        <dbReference type="ARBA" id="ARBA00022598"/>
    </source>
</evidence>
<proteinExistence type="predicted"/>